<dbReference type="GO" id="GO:0005829">
    <property type="term" value="C:cytosol"/>
    <property type="evidence" value="ECO:0007669"/>
    <property type="project" value="TreeGrafter"/>
</dbReference>
<name>A0A517QGZ1_9PLAN</name>
<dbReference type="OrthoDB" id="9802848at2"/>
<dbReference type="EMBL" id="CP036267">
    <property type="protein sequence ID" value="QDT30951.1"/>
    <property type="molecule type" value="Genomic_DNA"/>
</dbReference>
<dbReference type="EMBL" id="CP036267">
    <property type="protein sequence ID" value="QDT30906.1"/>
    <property type="molecule type" value="Genomic_DNA"/>
</dbReference>
<dbReference type="AlphaFoldDB" id="A0A517QGZ1"/>
<dbReference type="GO" id="GO:0016787">
    <property type="term" value="F:hydrolase activity"/>
    <property type="evidence" value="ECO:0007669"/>
    <property type="project" value="InterPro"/>
</dbReference>
<proteinExistence type="predicted"/>
<dbReference type="SMART" id="SM00490">
    <property type="entry name" value="HELICc"/>
    <property type="match status" value="1"/>
</dbReference>
<protein>
    <submittedName>
        <fullName evidence="3">Type I restriction enzyme EcoKI subunit R</fullName>
    </submittedName>
</protein>
<dbReference type="InterPro" id="IPR050742">
    <property type="entry name" value="Helicase_Restrict-Modif_Enz"/>
</dbReference>
<sequence>MQARPYQADSIRFGYEALRRDPQARPLQVIPTGGGKTIILSTIARDVTTHWGGRCLILSHVKELVGQSAAEILEVDSTLDVGVYSAGLKRRETENAIITAGIQSVYKRAAELGPFNMVIVDEAHLIPPDGEGMYRTFLQDAAMVNPKFRLMGLTATPYRLSSGLIYGEGEIFTEIAYEVGVRELIADGYLSPLVSKRVTEFDDSGIRVTRGDYNASDMESSMLQTVSEAVRETIGRTKDRNSVLIFSAGVSHAVEICNFLQSAGETVALITGDTDPAERDETIVKFKAGEIKYLVNVNVLTTGFNAPNVDAVVLLRSTLSPGLYYQMVGRGFRLFPGKRNCLILDFGGNVMRHGPVDQVNIGHGKKRKGEAGEAPSKVCPQCQSENAAGRALCVDCGFAFPIQEKPKHEAEADDVAPLSGEITEDVFEVHDTEFYLHTKMGADETAPKTMRVDYMVSSGNSISEWICIEHDGFAGDKARKWWAERSRLPMPHTAADAVNIARLGGLSVTREITRRKVSGERFSSLVDYVLDERPEVGEAGADPLEEFEENRGLKQLALIDPDDVPF</sequence>
<dbReference type="SUPFAM" id="SSF52540">
    <property type="entry name" value="P-loop containing nucleoside triphosphate hydrolases"/>
    <property type="match status" value="1"/>
</dbReference>
<dbReference type="GO" id="GO:0005524">
    <property type="term" value="F:ATP binding"/>
    <property type="evidence" value="ECO:0007669"/>
    <property type="project" value="InterPro"/>
</dbReference>
<dbReference type="InterPro" id="IPR014001">
    <property type="entry name" value="Helicase_ATP-bd"/>
</dbReference>
<feature type="domain" description="Helicase C-terminal" evidence="2">
    <location>
        <begin position="229"/>
        <end position="374"/>
    </location>
</feature>
<dbReference type="PANTHER" id="PTHR47396">
    <property type="entry name" value="TYPE I RESTRICTION ENZYME ECOKI R PROTEIN"/>
    <property type="match status" value="1"/>
</dbReference>
<dbReference type="SMART" id="SM00487">
    <property type="entry name" value="DEXDc"/>
    <property type="match status" value="1"/>
</dbReference>
<dbReference type="InterPro" id="IPR001650">
    <property type="entry name" value="Helicase_C-like"/>
</dbReference>
<reference evidence="3 5" key="1">
    <citation type="submission" date="2019-02" db="EMBL/GenBank/DDBJ databases">
        <title>Deep-cultivation of Planctomycetes and their phenomic and genomic characterization uncovers novel biology.</title>
        <authorList>
            <person name="Wiegand S."/>
            <person name="Jogler M."/>
            <person name="Boedeker C."/>
            <person name="Pinto D."/>
            <person name="Vollmers J."/>
            <person name="Rivas-Marin E."/>
            <person name="Kohn T."/>
            <person name="Peeters S.H."/>
            <person name="Heuer A."/>
            <person name="Rast P."/>
            <person name="Oberbeckmann S."/>
            <person name="Bunk B."/>
            <person name="Jeske O."/>
            <person name="Meyerdierks A."/>
            <person name="Storesund J.E."/>
            <person name="Kallscheuer N."/>
            <person name="Luecker S."/>
            <person name="Lage O.M."/>
            <person name="Pohl T."/>
            <person name="Merkel B.J."/>
            <person name="Hornburger P."/>
            <person name="Mueller R.-W."/>
            <person name="Bruemmer F."/>
            <person name="Labrenz M."/>
            <person name="Spormann A.M."/>
            <person name="Op den Camp H."/>
            <person name="Overmann J."/>
            <person name="Amann R."/>
            <person name="Jetten M.S.M."/>
            <person name="Mascher T."/>
            <person name="Medema M.H."/>
            <person name="Devos D.P."/>
            <person name="Kaster A.-K."/>
            <person name="Ovreas L."/>
            <person name="Rohde M."/>
            <person name="Galperin M.Y."/>
            <person name="Jogler C."/>
        </authorList>
    </citation>
    <scope>NUCLEOTIDE SEQUENCE [LARGE SCALE GENOMIC DNA]</scope>
    <source>
        <strain evidence="3 5">Mal48</strain>
    </source>
</reference>
<evidence type="ECO:0000313" key="5">
    <source>
        <dbReference type="Proteomes" id="UP000315724"/>
    </source>
</evidence>
<dbReference type="InterPro" id="IPR006935">
    <property type="entry name" value="Helicase/UvrB_N"/>
</dbReference>
<dbReference type="KEGG" id="tpol:Mal48_01800"/>
<accession>A0A517QGZ1</accession>
<gene>
    <name evidence="3" type="ORF">Mal48_01350</name>
    <name evidence="4" type="ORF">Mal48_01800</name>
</gene>
<dbReference type="PROSITE" id="PS51192">
    <property type="entry name" value="HELICASE_ATP_BIND_1"/>
    <property type="match status" value="1"/>
</dbReference>
<dbReference type="Proteomes" id="UP000315724">
    <property type="component" value="Chromosome"/>
</dbReference>
<dbReference type="GO" id="GO:0003677">
    <property type="term" value="F:DNA binding"/>
    <property type="evidence" value="ECO:0007669"/>
    <property type="project" value="InterPro"/>
</dbReference>
<dbReference type="Pfam" id="PF00271">
    <property type="entry name" value="Helicase_C"/>
    <property type="match status" value="1"/>
</dbReference>
<dbReference type="Pfam" id="PF04851">
    <property type="entry name" value="ResIII"/>
    <property type="match status" value="1"/>
</dbReference>
<evidence type="ECO:0000259" key="1">
    <source>
        <dbReference type="PROSITE" id="PS51192"/>
    </source>
</evidence>
<dbReference type="PROSITE" id="PS51194">
    <property type="entry name" value="HELICASE_CTER"/>
    <property type="match status" value="1"/>
</dbReference>
<feature type="domain" description="Helicase ATP-binding" evidence="1">
    <location>
        <begin position="17"/>
        <end position="175"/>
    </location>
</feature>
<dbReference type="Gene3D" id="3.40.50.300">
    <property type="entry name" value="P-loop containing nucleotide triphosphate hydrolases"/>
    <property type="match status" value="2"/>
</dbReference>
<keyword evidence="5" id="KW-1185">Reference proteome</keyword>
<dbReference type="RefSeq" id="WP_145195175.1">
    <property type="nucleotide sequence ID" value="NZ_CP036267.1"/>
</dbReference>
<organism evidence="3 5">
    <name type="scientific">Thalassoglobus polymorphus</name>
    <dbReference type="NCBI Taxonomy" id="2527994"/>
    <lineage>
        <taxon>Bacteria</taxon>
        <taxon>Pseudomonadati</taxon>
        <taxon>Planctomycetota</taxon>
        <taxon>Planctomycetia</taxon>
        <taxon>Planctomycetales</taxon>
        <taxon>Planctomycetaceae</taxon>
        <taxon>Thalassoglobus</taxon>
    </lineage>
</organism>
<evidence type="ECO:0000313" key="3">
    <source>
        <dbReference type="EMBL" id="QDT30906.1"/>
    </source>
</evidence>
<dbReference type="KEGG" id="tpol:Mal48_01350"/>
<dbReference type="InterPro" id="IPR027417">
    <property type="entry name" value="P-loop_NTPase"/>
</dbReference>
<evidence type="ECO:0000259" key="2">
    <source>
        <dbReference type="PROSITE" id="PS51194"/>
    </source>
</evidence>
<evidence type="ECO:0000313" key="4">
    <source>
        <dbReference type="EMBL" id="QDT30951.1"/>
    </source>
</evidence>
<dbReference type="PANTHER" id="PTHR47396:SF1">
    <property type="entry name" value="ATP-DEPENDENT HELICASE IRC3-RELATED"/>
    <property type="match status" value="1"/>
</dbReference>